<reference evidence="1 2" key="1">
    <citation type="submission" date="2021-01" db="EMBL/GenBank/DDBJ databases">
        <title>Genome public.</title>
        <authorList>
            <person name="Liu C."/>
            <person name="Sun Q."/>
        </authorList>
    </citation>
    <scope>NUCLEOTIDE SEQUENCE [LARGE SCALE GENOMIC DNA]</scope>
    <source>
        <strain evidence="1 2">JC656</strain>
    </source>
</reference>
<organism evidence="1 2">
    <name type="scientific">Sinomonas cellulolyticus</name>
    <dbReference type="NCBI Taxonomy" id="2801916"/>
    <lineage>
        <taxon>Bacteria</taxon>
        <taxon>Bacillati</taxon>
        <taxon>Actinomycetota</taxon>
        <taxon>Actinomycetes</taxon>
        <taxon>Micrococcales</taxon>
        <taxon>Micrococcaceae</taxon>
        <taxon>Sinomonas</taxon>
    </lineage>
</organism>
<dbReference type="RefSeq" id="WP_189695268.1">
    <property type="nucleotide sequence ID" value="NZ_BNCM01000021.1"/>
</dbReference>
<comment type="caution">
    <text evidence="1">The sequence shown here is derived from an EMBL/GenBank/DDBJ whole genome shotgun (WGS) entry which is preliminary data.</text>
</comment>
<accession>A0ABS1K4M5</accession>
<dbReference type="InterPro" id="IPR031009">
    <property type="entry name" value="Tcm_partner"/>
</dbReference>
<dbReference type="EMBL" id="JAERRC010000032">
    <property type="protein sequence ID" value="MBL0706619.1"/>
    <property type="molecule type" value="Genomic_DNA"/>
</dbReference>
<gene>
    <name evidence="1" type="primary">tcmP</name>
    <name evidence="1" type="ORF">JJE72_14075</name>
</gene>
<proteinExistence type="predicted"/>
<keyword evidence="2" id="KW-1185">Reference proteome</keyword>
<dbReference type="NCBIfam" id="TIGR04474">
    <property type="entry name" value="tcm_partner"/>
    <property type="match status" value="1"/>
</dbReference>
<name>A0ABS1K4M5_9MICC</name>
<sequence>MSSNRQFFREKQPAAVFKHKLLENYLHIWAARLGRWNPQGLAFIDGYAGEGRYGSGYAGSPAIALKVAREGRQKAPLRSIFVEKAGSVAAILEQVIEAEGSGLDVVGPLRGTLEEQLPAVLGAASGRPALFFLDPFGTSLDMRLLVDRVLRRHDRVPTEVLLNFNIESVWRIGGLLAKRTSSHAAAAEAGLKNLDRFLGGSWWQDCFLDARRALEMDDDYATAGRAAQIVADEYARLVCSSSGYSHLKVPVRRNREALPFFSLMLFYTHDAAKLPFLASAARAHQVWRQELWERYSADYNRDALPILFRDLEREAKDETEAIRMQAISEIQDNVRRLLEGKSSLKLSPVIEELFGLVIGTAGEPELRAALRGLEQEGLIRHFSGTVRLDQLTIHRAA</sequence>
<protein>
    <submittedName>
        <fullName evidence="1">Three-Cys-motif partner protein TcmP</fullName>
    </submittedName>
</protein>
<evidence type="ECO:0000313" key="2">
    <source>
        <dbReference type="Proteomes" id="UP000639051"/>
    </source>
</evidence>
<dbReference type="Proteomes" id="UP000639051">
    <property type="component" value="Unassembled WGS sequence"/>
</dbReference>
<evidence type="ECO:0000313" key="1">
    <source>
        <dbReference type="EMBL" id="MBL0706619.1"/>
    </source>
</evidence>